<dbReference type="InterPro" id="IPR052595">
    <property type="entry name" value="LRRC69/RLP"/>
</dbReference>
<evidence type="ECO:0008006" key="10">
    <source>
        <dbReference type="Google" id="ProtNLM"/>
    </source>
</evidence>
<dbReference type="Gene3D" id="3.80.10.10">
    <property type="entry name" value="Ribonuclease Inhibitor"/>
    <property type="match status" value="2"/>
</dbReference>
<dbReference type="GO" id="GO:0005886">
    <property type="term" value="C:plasma membrane"/>
    <property type="evidence" value="ECO:0007669"/>
    <property type="project" value="UniProtKB-SubCell"/>
</dbReference>
<dbReference type="SUPFAM" id="SSF52058">
    <property type="entry name" value="L domain-like"/>
    <property type="match status" value="1"/>
</dbReference>
<feature type="signal peptide" evidence="7">
    <location>
        <begin position="1"/>
        <end position="26"/>
    </location>
</feature>
<evidence type="ECO:0000256" key="7">
    <source>
        <dbReference type="SAM" id="SignalP"/>
    </source>
</evidence>
<dbReference type="PANTHER" id="PTHR48057">
    <property type="entry name" value="LEUCINE-RICH REPEAT SERINE/THREONINE-PROTEIN KINASE 1"/>
    <property type="match status" value="1"/>
</dbReference>
<keyword evidence="3" id="KW-0433">Leucine-rich repeat</keyword>
<dbReference type="Proteomes" id="UP000631114">
    <property type="component" value="Unassembled WGS sequence"/>
</dbReference>
<evidence type="ECO:0000256" key="6">
    <source>
        <dbReference type="ARBA" id="ARBA00023136"/>
    </source>
</evidence>
<reference evidence="8 9" key="1">
    <citation type="submission" date="2020-10" db="EMBL/GenBank/DDBJ databases">
        <title>The Coptis chinensis genome and diversification of protoberbering-type alkaloids.</title>
        <authorList>
            <person name="Wang B."/>
            <person name="Shu S."/>
            <person name="Song C."/>
            <person name="Liu Y."/>
        </authorList>
    </citation>
    <scope>NUCLEOTIDE SEQUENCE [LARGE SCALE GENOMIC DNA]</scope>
    <source>
        <strain evidence="8">HL-2020</strain>
        <tissue evidence="8">Leaf</tissue>
    </source>
</reference>
<evidence type="ECO:0000256" key="5">
    <source>
        <dbReference type="ARBA" id="ARBA00022737"/>
    </source>
</evidence>
<comment type="subcellular location">
    <subcellularLocation>
        <location evidence="1">Cell membrane</location>
    </subcellularLocation>
</comment>
<dbReference type="AlphaFoldDB" id="A0A835I5Q6"/>
<dbReference type="OrthoDB" id="676979at2759"/>
<gene>
    <name evidence="8" type="ORF">IFM89_027324</name>
</gene>
<organism evidence="8 9">
    <name type="scientific">Coptis chinensis</name>
    <dbReference type="NCBI Taxonomy" id="261450"/>
    <lineage>
        <taxon>Eukaryota</taxon>
        <taxon>Viridiplantae</taxon>
        <taxon>Streptophyta</taxon>
        <taxon>Embryophyta</taxon>
        <taxon>Tracheophyta</taxon>
        <taxon>Spermatophyta</taxon>
        <taxon>Magnoliopsida</taxon>
        <taxon>Ranunculales</taxon>
        <taxon>Ranunculaceae</taxon>
        <taxon>Coptidoideae</taxon>
        <taxon>Coptis</taxon>
    </lineage>
</organism>
<dbReference type="FunFam" id="3.80.10.10:FF:000299">
    <property type="entry name" value="Piriformospora indica-insensitive protein 2"/>
    <property type="match status" value="1"/>
</dbReference>
<keyword evidence="4 7" id="KW-0732">Signal</keyword>
<keyword evidence="2" id="KW-1003">Cell membrane</keyword>
<keyword evidence="5" id="KW-0677">Repeat</keyword>
<evidence type="ECO:0000256" key="3">
    <source>
        <dbReference type="ARBA" id="ARBA00022614"/>
    </source>
</evidence>
<dbReference type="EMBL" id="JADFTS010000004">
    <property type="protein sequence ID" value="KAF9611166.1"/>
    <property type="molecule type" value="Genomic_DNA"/>
</dbReference>
<dbReference type="Pfam" id="PF00560">
    <property type="entry name" value="LRR_1"/>
    <property type="match status" value="3"/>
</dbReference>
<proteinExistence type="predicted"/>
<protein>
    <recommendedName>
        <fullName evidence="10">Piriformospora indica-insensitive protein 2</fullName>
    </recommendedName>
</protein>
<dbReference type="InterPro" id="IPR032675">
    <property type="entry name" value="LRR_dom_sf"/>
</dbReference>
<keyword evidence="9" id="KW-1185">Reference proteome</keyword>
<keyword evidence="6" id="KW-0472">Membrane</keyword>
<dbReference type="PANTHER" id="PTHR48057:SF13">
    <property type="entry name" value="PROTEIN KINASE, PLANT-TYPE, PUTATIVE-RELATED"/>
    <property type="match status" value="1"/>
</dbReference>
<comment type="caution">
    <text evidence="8">The sequence shown here is derived from an EMBL/GenBank/DDBJ whole genome shotgun (WGS) entry which is preliminary data.</text>
</comment>
<evidence type="ECO:0000313" key="9">
    <source>
        <dbReference type="Proteomes" id="UP000631114"/>
    </source>
</evidence>
<name>A0A835I5Q6_9MAGN</name>
<evidence type="ECO:0000256" key="4">
    <source>
        <dbReference type="ARBA" id="ARBA00022729"/>
    </source>
</evidence>
<evidence type="ECO:0000313" key="8">
    <source>
        <dbReference type="EMBL" id="KAF9611166.1"/>
    </source>
</evidence>
<accession>A0A835I5Q6</accession>
<dbReference type="Pfam" id="PF13855">
    <property type="entry name" value="LRR_8"/>
    <property type="match status" value="1"/>
</dbReference>
<sequence length="460" mass="50789">MASLFSIPIPILPLIIFFLFITSTHSDSSTSLETPTLSSFEQESLYHILESIDSTFNWRLNYPDDLCYSGPRGVTCDYFTETNGVTSLHITELNFGYVSDYSSFPPCSSTSSFSPSLTSLTYLRKLFFYKCFTDVTTHVTLPGYFSNLSTSLEQLVFIENPALFGSLDGITSSFKNLKRLVFVGSNVTGEIPYGVGELSELEQVTLTRNEFYGKVPESLGKLKKLKVIDLSYNGFEGNVPDSFGEITELFKLDLSSNHFDGKIPDGLKKLQRLEYLDLSYNKFGNFGIPLFLGEMQSLKEVHLSGNFLGGQIPEIWEKLGGILGIGLSGVGLVGEIPSSMGMFLRNVSYLRLDNNRLEGIVPREFGLLESVLKELNLENNILTGRLPFSANFSAKMGRKLKLSGNNELCVNEVITKGSSQLCKKPVNPSAVLFSSGSSSTLSQFSSLFGFLFGVCFVLGF</sequence>
<evidence type="ECO:0000256" key="1">
    <source>
        <dbReference type="ARBA" id="ARBA00004236"/>
    </source>
</evidence>
<dbReference type="InterPro" id="IPR001611">
    <property type="entry name" value="Leu-rich_rpt"/>
</dbReference>
<feature type="chain" id="PRO_5032683674" description="Piriformospora indica-insensitive protein 2" evidence="7">
    <location>
        <begin position="27"/>
        <end position="460"/>
    </location>
</feature>
<evidence type="ECO:0000256" key="2">
    <source>
        <dbReference type="ARBA" id="ARBA00022475"/>
    </source>
</evidence>